<feature type="transmembrane region" description="Helical" evidence="7">
    <location>
        <begin position="452"/>
        <end position="472"/>
    </location>
</feature>
<feature type="transmembrane region" description="Helical" evidence="7">
    <location>
        <begin position="385"/>
        <end position="407"/>
    </location>
</feature>
<dbReference type="AlphaFoldDB" id="A0A8H6CQE2"/>
<feature type="transmembrane region" description="Helical" evidence="7">
    <location>
        <begin position="360"/>
        <end position="379"/>
    </location>
</feature>
<dbReference type="Proteomes" id="UP000593566">
    <property type="component" value="Unassembled WGS sequence"/>
</dbReference>
<feature type="transmembrane region" description="Helical" evidence="7">
    <location>
        <begin position="336"/>
        <end position="353"/>
    </location>
</feature>
<dbReference type="SUPFAM" id="SSF103473">
    <property type="entry name" value="MFS general substrate transporter"/>
    <property type="match status" value="1"/>
</dbReference>
<evidence type="ECO:0000256" key="7">
    <source>
        <dbReference type="SAM" id="Phobius"/>
    </source>
</evidence>
<dbReference type="InterPro" id="IPR011701">
    <property type="entry name" value="MFS"/>
</dbReference>
<feature type="transmembrane region" description="Helical" evidence="7">
    <location>
        <begin position="102"/>
        <end position="125"/>
    </location>
</feature>
<dbReference type="PANTHER" id="PTHR43791:SF19">
    <property type="entry name" value="TRANSPORTER, PUTATIVE (AFU_ORTHOLOGUE AFUA_1G01812)-RELATED"/>
    <property type="match status" value="1"/>
</dbReference>
<keyword evidence="2" id="KW-0813">Transport</keyword>
<organism evidence="9 10">
    <name type="scientific">Letharia lupina</name>
    <dbReference type="NCBI Taxonomy" id="560253"/>
    <lineage>
        <taxon>Eukaryota</taxon>
        <taxon>Fungi</taxon>
        <taxon>Dikarya</taxon>
        <taxon>Ascomycota</taxon>
        <taxon>Pezizomycotina</taxon>
        <taxon>Lecanoromycetes</taxon>
        <taxon>OSLEUM clade</taxon>
        <taxon>Lecanoromycetidae</taxon>
        <taxon>Lecanorales</taxon>
        <taxon>Lecanorineae</taxon>
        <taxon>Parmeliaceae</taxon>
        <taxon>Letharia</taxon>
    </lineage>
</organism>
<feature type="domain" description="Major facilitator superfamily (MFS) profile" evidence="8">
    <location>
        <begin position="66"/>
        <end position="512"/>
    </location>
</feature>
<dbReference type="PROSITE" id="PS50850">
    <property type="entry name" value="MFS"/>
    <property type="match status" value="1"/>
</dbReference>
<evidence type="ECO:0000256" key="4">
    <source>
        <dbReference type="ARBA" id="ARBA00022989"/>
    </source>
</evidence>
<feature type="transmembrane region" description="Helical" evidence="7">
    <location>
        <begin position="162"/>
        <end position="181"/>
    </location>
</feature>
<accession>A0A8H6CQE2</accession>
<evidence type="ECO:0000259" key="8">
    <source>
        <dbReference type="PROSITE" id="PS50850"/>
    </source>
</evidence>
<keyword evidence="10" id="KW-1185">Reference proteome</keyword>
<protein>
    <recommendedName>
        <fullName evidence="8">Major facilitator superfamily (MFS) profile domain-containing protein</fullName>
    </recommendedName>
</protein>
<keyword evidence="5 7" id="KW-0472">Membrane</keyword>
<feature type="transmembrane region" description="Helical" evidence="7">
    <location>
        <begin position="419"/>
        <end position="440"/>
    </location>
</feature>
<dbReference type="FunFam" id="1.20.1250.20:FF:000068">
    <property type="entry name" value="MFS general substrate transporter"/>
    <property type="match status" value="1"/>
</dbReference>
<evidence type="ECO:0000313" key="9">
    <source>
        <dbReference type="EMBL" id="KAF6227426.1"/>
    </source>
</evidence>
<keyword evidence="3 7" id="KW-0812">Transmembrane</keyword>
<sequence>MKLSTEHIDSDSGHSPSDDEKRIAVGQGECDTLGHGELLPDPDAHLSPEERAAIDRKLLWKLDLRLIPWLCLLYLISFLDRTNIGNAKLDGLEKSLHITGGQYNACLSIFFVSYALFEPLTNVLLKRLRPSVFIPIIMTLWGITMVTMGLTHNFSGMMAARWFLGTAEAGLFPGINFYLSCWYKRDELGIRAAIFFSAAAVSGSFGGLLAAAIGNMAGIGGKEGWAWIFILEGLATVCIGLASFYMVYDFPDEATFLSSVDRQRVLRRLKADKQSSAEHESFKMAYFWASIKDLKTWVFAATYMGCDVPLYAFSLFLPSIIASLGYKSTTAQLLSVPPYAAAAILTITVGYIADRTHQRALCNICTSFLGMAGFAMLVAGTSPGVRYAGTFLGALGIYPCVANTIVWTSNNTEGVYKRGITMGFVIGWGNLNGVVSSNIYQATDAPLYRRGHGIVLAYLTVFLLGGSLLQYWSLRRENAKRRAGRRDHWADGKTEEEVQALGDMRPDFFYTL</sequence>
<comment type="caution">
    <text evidence="9">The sequence shown here is derived from an EMBL/GenBank/DDBJ whole genome shotgun (WGS) entry which is preliminary data.</text>
</comment>
<evidence type="ECO:0000256" key="6">
    <source>
        <dbReference type="SAM" id="MobiDB-lite"/>
    </source>
</evidence>
<dbReference type="Pfam" id="PF07690">
    <property type="entry name" value="MFS_1"/>
    <property type="match status" value="1"/>
</dbReference>
<feature type="transmembrane region" description="Helical" evidence="7">
    <location>
        <begin position="132"/>
        <end position="150"/>
    </location>
</feature>
<evidence type="ECO:0000256" key="3">
    <source>
        <dbReference type="ARBA" id="ARBA00022692"/>
    </source>
</evidence>
<dbReference type="GO" id="GO:0022857">
    <property type="term" value="F:transmembrane transporter activity"/>
    <property type="evidence" value="ECO:0007669"/>
    <property type="project" value="InterPro"/>
</dbReference>
<dbReference type="GO" id="GO:0016020">
    <property type="term" value="C:membrane"/>
    <property type="evidence" value="ECO:0007669"/>
    <property type="project" value="UniProtKB-SubCell"/>
</dbReference>
<name>A0A8H6CQE2_9LECA</name>
<feature type="transmembrane region" description="Helical" evidence="7">
    <location>
        <begin position="225"/>
        <end position="248"/>
    </location>
</feature>
<reference evidence="9 10" key="1">
    <citation type="journal article" date="2020" name="Genomics">
        <title>Complete, high-quality genomes from long-read metagenomic sequencing of two wolf lichen thalli reveals enigmatic genome architecture.</title>
        <authorList>
            <person name="McKenzie S.K."/>
            <person name="Walston R.F."/>
            <person name="Allen J.L."/>
        </authorList>
    </citation>
    <scope>NUCLEOTIDE SEQUENCE [LARGE SCALE GENOMIC DNA]</scope>
    <source>
        <strain evidence="9">WasteWater1</strain>
    </source>
</reference>
<dbReference type="FunFam" id="1.20.1250.20:FF:000034">
    <property type="entry name" value="MFS general substrate transporter"/>
    <property type="match status" value="1"/>
</dbReference>
<evidence type="ECO:0000313" key="10">
    <source>
        <dbReference type="Proteomes" id="UP000593566"/>
    </source>
</evidence>
<dbReference type="Gene3D" id="1.20.1250.20">
    <property type="entry name" value="MFS general substrate transporter like domains"/>
    <property type="match status" value="2"/>
</dbReference>
<feature type="transmembrane region" description="Helical" evidence="7">
    <location>
        <begin position="297"/>
        <end position="324"/>
    </location>
</feature>
<keyword evidence="4 7" id="KW-1133">Transmembrane helix</keyword>
<feature type="transmembrane region" description="Helical" evidence="7">
    <location>
        <begin position="66"/>
        <end position="82"/>
    </location>
</feature>
<proteinExistence type="predicted"/>
<feature type="region of interest" description="Disordered" evidence="6">
    <location>
        <begin position="1"/>
        <end position="21"/>
    </location>
</feature>
<comment type="subcellular location">
    <subcellularLocation>
        <location evidence="1">Membrane</location>
        <topology evidence="1">Multi-pass membrane protein</topology>
    </subcellularLocation>
</comment>
<evidence type="ECO:0000256" key="5">
    <source>
        <dbReference type="ARBA" id="ARBA00023136"/>
    </source>
</evidence>
<dbReference type="EMBL" id="JACCJB010000005">
    <property type="protein sequence ID" value="KAF6227426.1"/>
    <property type="molecule type" value="Genomic_DNA"/>
</dbReference>
<dbReference type="InterPro" id="IPR036259">
    <property type="entry name" value="MFS_trans_sf"/>
</dbReference>
<evidence type="ECO:0000256" key="2">
    <source>
        <dbReference type="ARBA" id="ARBA00022448"/>
    </source>
</evidence>
<gene>
    <name evidence="9" type="ORF">HO133_008870</name>
</gene>
<dbReference type="RefSeq" id="XP_037155734.1">
    <property type="nucleotide sequence ID" value="XM_037299733.1"/>
</dbReference>
<dbReference type="PANTHER" id="PTHR43791">
    <property type="entry name" value="PERMEASE-RELATED"/>
    <property type="match status" value="1"/>
</dbReference>
<dbReference type="GeneID" id="59337265"/>
<feature type="transmembrane region" description="Helical" evidence="7">
    <location>
        <begin position="193"/>
        <end position="213"/>
    </location>
</feature>
<evidence type="ECO:0000256" key="1">
    <source>
        <dbReference type="ARBA" id="ARBA00004141"/>
    </source>
</evidence>
<dbReference type="InterPro" id="IPR020846">
    <property type="entry name" value="MFS_dom"/>
</dbReference>